<dbReference type="RefSeq" id="WP_013191086.1">
    <property type="nucleotide sequence ID" value="NC_014248.1"/>
</dbReference>
<dbReference type="Proteomes" id="UP000001511">
    <property type="component" value="Chromosome"/>
</dbReference>
<reference evidence="1 2" key="1">
    <citation type="journal article" date="2010" name="PLoS ONE">
        <title>Genome erosion in a nitrogen-fixing vertically transmitted endosymbiotic multicellular cyanobacterium.</title>
        <authorList>
            <person name="Ran L."/>
            <person name="Larsson J."/>
            <person name="Vigil-Stenman T."/>
            <person name="Nylander J.A."/>
            <person name="Ininbergs K."/>
            <person name="Zheng W.W."/>
            <person name="Lapidus A."/>
            <person name="Lowry S."/>
            <person name="Haselkorn R."/>
            <person name="Bergman B."/>
        </authorList>
    </citation>
    <scope>NUCLEOTIDE SEQUENCE [LARGE SCALE GENOMIC DNA]</scope>
    <source>
        <strain evidence="1 2">0708</strain>
    </source>
</reference>
<name>D7DWF2_NOSA0</name>
<evidence type="ECO:0000313" key="2">
    <source>
        <dbReference type="Proteomes" id="UP000001511"/>
    </source>
</evidence>
<dbReference type="AlphaFoldDB" id="D7DWF2"/>
<evidence type="ECO:0000313" key="1">
    <source>
        <dbReference type="EMBL" id="ADI64069.1"/>
    </source>
</evidence>
<dbReference type="KEGG" id="naz:Aazo_2000"/>
<dbReference type="EMBL" id="CP002059">
    <property type="protein sequence ID" value="ADI64069.1"/>
    <property type="molecule type" value="Genomic_DNA"/>
</dbReference>
<keyword evidence="2" id="KW-1185">Reference proteome</keyword>
<protein>
    <submittedName>
        <fullName evidence="1">Uncharacterized protein</fullName>
    </submittedName>
</protein>
<proteinExistence type="predicted"/>
<accession>D7DWF2</accession>
<dbReference type="STRING" id="551115.Aazo_2000"/>
<sequence length="58" mass="6891">MEVKQKLQELLQVGRIGRKIYIGVMATIQESKYWIKRQKITTMIFCCTDTKKTSPWKI</sequence>
<dbReference type="HOGENOM" id="CLU_2974880_0_0_3"/>
<gene>
    <name evidence="1" type="ordered locus">Aazo_2000</name>
</gene>
<organism evidence="1 2">
    <name type="scientific">Nostoc azollae (strain 0708)</name>
    <name type="common">Anabaena azollae (strain 0708)</name>
    <dbReference type="NCBI Taxonomy" id="551115"/>
    <lineage>
        <taxon>Bacteria</taxon>
        <taxon>Bacillati</taxon>
        <taxon>Cyanobacteriota</taxon>
        <taxon>Cyanophyceae</taxon>
        <taxon>Nostocales</taxon>
        <taxon>Nostocaceae</taxon>
        <taxon>Trichormus</taxon>
    </lineage>
</organism>